<keyword evidence="7" id="KW-1185">Reference proteome</keyword>
<dbReference type="PANTHER" id="PTHR43794:SF11">
    <property type="entry name" value="AMIDOHYDROLASE-RELATED DOMAIN-CONTAINING PROTEIN"/>
    <property type="match status" value="1"/>
</dbReference>
<protein>
    <submittedName>
        <fullName evidence="6">Putative selenium metabolism protein SsnA</fullName>
    </submittedName>
</protein>
<proteinExistence type="predicted"/>
<dbReference type="Gene3D" id="2.30.40.10">
    <property type="entry name" value="Urease, subunit C, domain 1"/>
    <property type="match status" value="1"/>
</dbReference>
<accession>A0A1M6P0G3</accession>
<evidence type="ECO:0000313" key="7">
    <source>
        <dbReference type="Proteomes" id="UP000183997"/>
    </source>
</evidence>
<dbReference type="PANTHER" id="PTHR43794">
    <property type="entry name" value="AMINOHYDROLASE SSNA-RELATED"/>
    <property type="match status" value="1"/>
</dbReference>
<dbReference type="InterPro" id="IPR054418">
    <property type="entry name" value="MQNX/HUTI_composite_N"/>
</dbReference>
<evidence type="ECO:0000259" key="5">
    <source>
        <dbReference type="Pfam" id="PF22039"/>
    </source>
</evidence>
<dbReference type="InterPro" id="IPR032466">
    <property type="entry name" value="Metal_Hydrolase"/>
</dbReference>
<reference evidence="7" key="1">
    <citation type="submission" date="2016-11" db="EMBL/GenBank/DDBJ databases">
        <authorList>
            <person name="Varghese N."/>
            <person name="Submissions S."/>
        </authorList>
    </citation>
    <scope>NUCLEOTIDE SEQUENCE [LARGE SCALE GENOMIC DNA]</scope>
    <source>
        <strain evidence="7">DSM 10349</strain>
    </source>
</reference>
<evidence type="ECO:0000256" key="3">
    <source>
        <dbReference type="ARBA" id="ARBA00022833"/>
    </source>
</evidence>
<dbReference type="InterPro" id="IPR017700">
    <property type="entry name" value="Aminohydrolase_SsnA"/>
</dbReference>
<dbReference type="SUPFAM" id="SSF51556">
    <property type="entry name" value="Metallo-dependent hydrolases"/>
    <property type="match status" value="1"/>
</dbReference>
<evidence type="ECO:0000259" key="4">
    <source>
        <dbReference type="Pfam" id="PF01979"/>
    </source>
</evidence>
<name>A0A1M6P0G3_9FIRM</name>
<dbReference type="InterPro" id="IPR050287">
    <property type="entry name" value="MTA/SAH_deaminase"/>
</dbReference>
<dbReference type="EMBL" id="FRAR01000005">
    <property type="protein sequence ID" value="SHK01408.1"/>
    <property type="molecule type" value="Genomic_DNA"/>
</dbReference>
<dbReference type="Gene3D" id="3.20.20.140">
    <property type="entry name" value="Metal-dependent hydrolases"/>
    <property type="match status" value="1"/>
</dbReference>
<dbReference type="GO" id="GO:0016810">
    <property type="term" value="F:hydrolase activity, acting on carbon-nitrogen (but not peptide) bonds"/>
    <property type="evidence" value="ECO:0007669"/>
    <property type="project" value="InterPro"/>
</dbReference>
<organism evidence="6 7">
    <name type="scientific">Desulforamulus aeronauticus DSM 10349</name>
    <dbReference type="NCBI Taxonomy" id="1121421"/>
    <lineage>
        <taxon>Bacteria</taxon>
        <taxon>Bacillati</taxon>
        <taxon>Bacillota</taxon>
        <taxon>Clostridia</taxon>
        <taxon>Eubacteriales</taxon>
        <taxon>Peptococcaceae</taxon>
        <taxon>Desulforamulus</taxon>
    </lineage>
</organism>
<dbReference type="NCBIfam" id="TIGR03314">
    <property type="entry name" value="Se_ssnA"/>
    <property type="match status" value="1"/>
</dbReference>
<dbReference type="OrthoDB" id="9807210at2"/>
<dbReference type="GO" id="GO:0046872">
    <property type="term" value="F:metal ion binding"/>
    <property type="evidence" value="ECO:0007669"/>
    <property type="project" value="UniProtKB-KW"/>
</dbReference>
<dbReference type="NCBIfam" id="NF005540">
    <property type="entry name" value="PRK07203.1"/>
    <property type="match status" value="1"/>
</dbReference>
<feature type="domain" description="Aminodeoxyfutalosine deaminase/Imidazolonepropionase-like composite" evidence="5">
    <location>
        <begin position="22"/>
        <end position="47"/>
    </location>
</feature>
<dbReference type="Proteomes" id="UP000183997">
    <property type="component" value="Unassembled WGS sequence"/>
</dbReference>
<keyword evidence="1" id="KW-0479">Metal-binding</keyword>
<evidence type="ECO:0000256" key="1">
    <source>
        <dbReference type="ARBA" id="ARBA00022723"/>
    </source>
</evidence>
<keyword evidence="2" id="KW-0378">Hydrolase</keyword>
<gene>
    <name evidence="6" type="ORF">SAMN02745123_00381</name>
</gene>
<dbReference type="CDD" id="cd01298">
    <property type="entry name" value="ATZ_TRZ_like"/>
    <property type="match status" value="1"/>
</dbReference>
<dbReference type="AlphaFoldDB" id="A0A1M6P0G3"/>
<evidence type="ECO:0000313" key="6">
    <source>
        <dbReference type="EMBL" id="SHK01408.1"/>
    </source>
</evidence>
<dbReference type="InterPro" id="IPR006680">
    <property type="entry name" value="Amidohydro-rel"/>
</dbReference>
<dbReference type="STRING" id="1121421.SAMN02745123_00381"/>
<keyword evidence="3" id="KW-0862">Zinc</keyword>
<dbReference type="RefSeq" id="WP_072910591.1">
    <property type="nucleotide sequence ID" value="NZ_FRAR01000005.1"/>
</dbReference>
<dbReference type="SUPFAM" id="SSF51338">
    <property type="entry name" value="Composite domain of metallo-dependent hydrolases"/>
    <property type="match status" value="1"/>
</dbReference>
<dbReference type="InterPro" id="IPR011059">
    <property type="entry name" value="Metal-dep_hydrolase_composite"/>
</dbReference>
<feature type="domain" description="Amidohydrolase-related" evidence="4">
    <location>
        <begin position="56"/>
        <end position="413"/>
    </location>
</feature>
<evidence type="ECO:0000256" key="2">
    <source>
        <dbReference type="ARBA" id="ARBA00022801"/>
    </source>
</evidence>
<dbReference type="Pfam" id="PF22039">
    <property type="entry name" value="HUTI_composite_bact"/>
    <property type="match status" value="1"/>
</dbReference>
<dbReference type="Pfam" id="PF01979">
    <property type="entry name" value="Amidohydro_1"/>
    <property type="match status" value="1"/>
</dbReference>
<sequence>MLLVGNGKVITRDAAKPYLPEGCVVIQNNVIAEVGTMEELRKKYPEAEYIDVAGKVIMPGMINTHMHLYSTFARGMALKDAPPGNFLQILERLWWRLDKVLTLEDVYYSAMLPLVDCIKNGTTTIFDHHASPGAVKESLFTIAKATKEMGVRSCLCYEVSDRDGDEVVEQGIQENMDFIRHNKDADDEMVKGMFGLHASLTLSNATLAKCCEANAGSGVGYHVHTAEGLADVIDAQEKYGQRVVERLASFGILGPKTITAHCVHINEEEMTLLKQSSSRVVHNPESNMGNAVGVAPVMEMMQRGVFVGLGTDGYTSDMFESFKVANILHKHTQQDPSAAWVEVPTMLFKNNPVICQEYFDKPLGCLKPGAYADVIVVDYTPPTPMTTDNLNGHILFGMSGRAVDTTIINGRVVMHNRRLQGIDEEQIYAKARELAHKVWERF</sequence>